<protein>
    <submittedName>
        <fullName evidence="7">Strawberry notch C-terminal domain-containing protein</fullName>
    </submittedName>
</protein>
<sequence>MAEVDDWVTLPEPAAAADADDWQTIPDQGFADTRERLGAEAGRRLGLSERQAAPPTPAAAPPAPRRAPNPGMRRAAPIEGFDEPDVPPPPPPAPEISTEFEMPPQAPVSLPGTRVLEGIRALGRVPDRGDLIRDQGQQQRAQIDAIDPQDYAGAPLTYDEATLGQRLGEQLRGGVDAARGGYNLLTGSLAMEELGALDRADRGERLPDNARTPWHEYPPEQRARARASLERRFAQNMRQALQSQQAAAARLRNPRVQHLAEAVDSGRAGDAWRIFASDPAGIIQQLSVESLPHMALPLAGGLAGGLAGLTPGLIGAGMGSLLADAGPRFAEILGDRLKAAGVDPMDGAAVTAFVRANPDMVAQARQDASRGAAVVAGADVASFGTAAGLRRGAGALRNAGRVARNVGIEVGTEGLGEAGAQVASTGEITPSEVLFEMLGAAPQAAGTTAFGTIQEMRRPPAGEAPSAPSRGTQILRETLAPTFESPSPPLVPAGAGTPPPPAAAAPAPASPGAQAAPAGAAAPPDQVAPGVPAAEGSEPAAGPGAGVAAPQQPSAMAGATPPVAPPAAPPPPPGGRMSLEAALAAPSPEVIARQRAADVARWQQQLPQGFTVVEEDGVFSVLDPDGDWIDQTDTPSDAAIAASIEEANGRLQQGLYPQITREGDGTRAAPVQAQRPGDVDAAAGVTAAPTPAQAQAGNYAKGRVRLHGLDVAIETPRGQNRTGVGRDGRPWSVAMPAHYGYFARSEGKDGDEVDVYLGPQAENAALPVFVVDQVAPDTGRFDEHKALMGFPSQQAAEAAYRAAFNDGSGDRRMGAITSMPLDELRTWLAAGRARNPLNPGAIAEGMRWRAEAAAAVKRGEREQRRAERRQREGFEASGSRAPDNLSEFIASRGGLRDDRGDVRFMAGQANPFLPGFGRLIRPTGMAFDRALEAAVESGWMQDGDTITDLLAEIDNNLRGRGVDPETRKGQRQQEYQAEAEAEKYAARLVQIRDMAEQLGAKLRPGEAEAAAAMAAAEEMDIADALVMVLERNLVDAVDEAADAAPEGSEWEIPWDEEAPAAAGPGEAGEGRPEAGGLPDWIDIEPEAGASPTVDGGGKGGGGSRPPQVQTETVRTLDGTGEQSLIPGVAPVTDRDRLGVMADKPLRGGAAPPPAGGLFDPGATQQPDFMDMPGVRQPKATMADKAPAMADSAPAMDDKPALGTEGIRLARQFGEAFSGDRAFASIGQARTFAAGILGRKVEPGTADAKMVDEAAELGVVLAARALVRNGRSRGPLHVYRRLVDLYGRQPRLGTRTSDSIERQAYSTPAPLAWLASELAGITPRSTVLEPTAGTGMLLIGATPDRAVVNELDPERAAALIEQGFRPTSADAAGGEGEGSFAGENVDAVIANPPFGAVRGEDGRTRRFDMSFIQDGYETGEIDHAIALRALEGMADDGRAVLILGGVAKTVTDPQKRADAYNGKAKREFFLTLYRNYRVTDHFTVAGELYAKQGAAWPVDVVVIEGRGRSDRRLPSQGAPRIYSAWDALEEVLNGDRGQPVADAGADAGLGAAGGEPGSRGDRPDAGADGGRPDPAGLPGEADRPGGVAGGAAPGAGGRGRAAAGGARGPRPVAGGRAAAGGAAPAGVGAAGGEPGVAGLSEPGAGPAGENAAAADAGGRGGDQGNQPGAVAGGGVPADGEADLDALFGEVLDEEFGPAPAPAPRAEITPRAGEEPAPRPASTVAASAAASTARGIGDIAAALESILLPKGGKISSNPLFDPEQYSRVLPLLREAAANFREAWADTKELLRRLVQAITQAIPAERRRQFAEALRPYITRFAGDLQAGRETLEDAPEQTPVPGNRGGLPESPAPARRDQPQDEETDRQVAYKPRADANGVGTLVPVNMQTAVAKALERAEQRAGMPLVEFVADRLDYSPDEVRRYFSAEQIDAIALGIHNLDDDAGFVIGDQTGVGKGRFVAAMIRYALKQNLIPVFVTEKPNLYADMARDLTDIGMPDALGQILPTNAGLSLALNDEPDGPRLRTPDPKRHNQALSEMEARALQRDRRIVFTSYSQMQQIAEADTARITFLQRIAPQAFLILDESHNAGDADSKPAGRDRGTIFRGFLSAARSAVYSSATWAKRPDVMDLYGIKTDMRLAVPKLSALANAIATGGVPMQQIVSAMMAESGQYIRRERSFAGVTYDLEPIEVNQATYDAVSRALADIFEISQIVAAVAKEMDKEAKAEGKRLTGGEGSAGAGVESANFGAVMHNLINQLLLASKAPGTARLAIDALKRGEKPVIAVANTMGSFIEEFAEQNNAASGDVLDLTFNSLLNRYLRRQLRLAMKRPFMKKGEKAEEIWLTPESLGAEGRAKYLAAERRIAQIDLEQFPVSPIDYIRSELMRAGYKVGEVTGRTEAADYRADGKVYYRRRPQKETSTAGRLDAIRRFNGGTAQRPLPDSERIDAMILNQSGATGLSLHANATFGDRRRRIMLIAQAEANIDTFMQMLGRVHRTGQVIAPGYLQLVAGVPAEKRPAAVLAKKMASLAAATTANRRGALGAENSPDFMNQYGDEVVARIVEEDGGLWRALGEPKVRDDYDQPTDAARRVTGRIPLLPLARQEEVYAEIEAQYRRAIEQADAQGTNALEAKTLELDAKLLDEKPWTEGKGKAGSLFAGPSVIGRYDVRKQVQPPALDTIGARVAESLGLGTADRFRTMKREEIAAALQQAAGAPADTWRSDMLDQIEEWHAAAASEISGKVKKADTAKKARDRLDQQRDAVTAVVMQITPGNFASVQVGDAFPEEGLVVNLSPPDKGNPLAPGGWDLSVMLEDGRRIETSLAGVFTPTNQPQSGKDLKGGDDIIIRGLVAPDDHHAAFLERLERAAREVREERFIVTGNLLAGFAKRRGQIANFYTAEGDLRQGIILPAGFDPEAFEAAEAPSVAADEAQAFLLDSSLDLPMIETSDGAARIARDTEGQFVMTAPSSKKEGAVWFLNRDLRRAIGDLAGSGKDMRKRFDRYLLPEALRAFYSIAADQKQRVISKTPQAAEWVKTRREGEGRRMPAGGGSPLYSTPFDPAAFRRFLWDPLTRAVGGQGALARMAAAVREENIKVMLRLWRGAPTPAGVTVKDMEVASDLTMFGRYLRTPDKLFRRFPALAALIQQGIRSEQRQSVWITRLTEEYDRIRAALSKGRGDWAKVQATIWQADAEGIDLETPESARAYFDEMGLNPAEARAAGAINRLFVKQARLVDQHRRAMMPKVKARKAEVWRRMQRAMAGGSVPSEEYAKAYRRRTYLTGRIKAGKGDLTAQAAEVEQINDMLRGMRLADPDLQATMTKLQDEYDDLEARLQATSVRRLQGYAPHKFYGSWRLFVQEGVDENGEPIRVEITSDQGFYDSKDRAIAAAADYLRENPDATLTVEPRTVVFPSTHGGATLSDAAYARLRRGLEAAAAEEGITASTVDLLRGVARRRSRRRTFAPGMQRKGAEGFSEDLAKVMRTHIGQTVRYVEMDKLKFAYVETAEAEGLSPTRATSLRLEGKKNLQDALEAWWRDVNGSKQGGEEQIDAWLSSMPVSRSVIYAMTPGLLVGAAGTPITGAAMAGYLGWRMYQAREKGGAFPTRSVVSGITSDMAHLKLGALFNLGSALVNLSQTMVNTFPVLGAKWTGIGVQRAAAALVSQARNQDTPGRMSSDAQLLMRADIRTRFRFAEDNPLLAEAENTIKRLSMLPFETAERLNRAAAYLGAYHRAEARGASPAAAQAEATAILTRTQFHQGNANKPELLRAQWARIPLQFKNFMLQQLGFMFSLRGAEIGRFLLALFLIGGALALPGLQLLDWLAELVFKLKPSDAVAELVADAQGFGDAVGGTVQALARGLPGLFGAAISERVGMGAGFLPDQGSDFTGPAWGTLQALRQAEQQSAQLVDTLTMVSPAAMPLKALEAAANGASITSSRFWSMEGFGDGRAVWTNPRRPTQSPIEPTTGELATRAAGLQPTRWAEQSAVQRRQLARQAERRRQEDRYLTRMIQANREGRSSEIAEIRAEAARAGLTLAPNRIREALRNSTMDRTDRATRAAPRQDRGELQRRMRALDERSGVQ</sequence>
<keyword evidence="3" id="KW-0472">Membrane</keyword>
<comment type="caution">
    <text evidence="7">The sequence shown here is derived from an EMBL/GenBank/DDBJ whole genome shotgun (WGS) entry which is preliminary data.</text>
</comment>
<dbReference type="InterPro" id="IPR026741">
    <property type="entry name" value="SNO"/>
</dbReference>
<feature type="region of interest" description="Disordered" evidence="2">
    <location>
        <begin position="856"/>
        <end position="882"/>
    </location>
</feature>
<keyword evidence="3" id="KW-1133">Transmembrane helix</keyword>
<dbReference type="EMBL" id="JBHRSB010000006">
    <property type="protein sequence ID" value="MFC3002257.1"/>
    <property type="molecule type" value="Genomic_DNA"/>
</dbReference>
<feature type="compositionally biased region" description="Basic and acidic residues" evidence="2">
    <location>
        <begin position="32"/>
        <end position="47"/>
    </location>
</feature>
<dbReference type="InterPro" id="IPR039187">
    <property type="entry name" value="SNO_AAA"/>
</dbReference>
<evidence type="ECO:0000256" key="1">
    <source>
        <dbReference type="SAM" id="Coils"/>
    </source>
</evidence>
<dbReference type="Proteomes" id="UP001595420">
    <property type="component" value="Unassembled WGS sequence"/>
</dbReference>
<feature type="region of interest" description="Disordered" evidence="2">
    <location>
        <begin position="1"/>
        <end position="111"/>
    </location>
</feature>
<feature type="region of interest" description="Disordered" evidence="2">
    <location>
        <begin position="3942"/>
        <end position="3962"/>
    </location>
</feature>
<dbReference type="PANTHER" id="PTHR12706:SF30">
    <property type="entry name" value="PROTEIN STRAWBERRY NOTCH-RELATED"/>
    <property type="match status" value="1"/>
</dbReference>
<evidence type="ECO:0000259" key="6">
    <source>
        <dbReference type="Pfam" id="PF18823"/>
    </source>
</evidence>
<proteinExistence type="predicted"/>
<feature type="region of interest" description="Disordered" evidence="2">
    <location>
        <begin position="1829"/>
        <end position="1867"/>
    </location>
</feature>
<feature type="region of interest" description="Disordered" evidence="2">
    <location>
        <begin position="1142"/>
        <end position="1164"/>
    </location>
</feature>
<feature type="compositionally biased region" description="Low complexity" evidence="2">
    <location>
        <begin position="504"/>
        <end position="561"/>
    </location>
</feature>
<feature type="compositionally biased region" description="Basic and acidic residues" evidence="2">
    <location>
        <begin position="857"/>
        <end position="874"/>
    </location>
</feature>
<reference evidence="8" key="1">
    <citation type="journal article" date="2019" name="Int. J. Syst. Evol. Microbiol.">
        <title>The Global Catalogue of Microorganisms (GCM) 10K type strain sequencing project: providing services to taxonomists for standard genome sequencing and annotation.</title>
        <authorList>
            <consortium name="The Broad Institute Genomics Platform"/>
            <consortium name="The Broad Institute Genome Sequencing Center for Infectious Disease"/>
            <person name="Wu L."/>
            <person name="Ma J."/>
        </authorList>
    </citation>
    <scope>NUCLEOTIDE SEQUENCE [LARGE SCALE GENOMIC DNA]</scope>
    <source>
        <strain evidence="8">CGMCC 1.16855</strain>
    </source>
</reference>
<evidence type="ECO:0000259" key="4">
    <source>
        <dbReference type="Pfam" id="PF13871"/>
    </source>
</evidence>
<feature type="compositionally biased region" description="Pro residues" evidence="2">
    <location>
        <begin position="486"/>
        <end position="503"/>
    </location>
</feature>
<feature type="transmembrane region" description="Helical" evidence="3">
    <location>
        <begin position="3558"/>
        <end position="3583"/>
    </location>
</feature>
<feature type="domain" description="Strawberry notch AAA" evidence="5">
    <location>
        <begin position="1941"/>
        <end position="2193"/>
    </location>
</feature>
<feature type="domain" description="Strawberry notch helicase C" evidence="4">
    <location>
        <begin position="2388"/>
        <end position="2560"/>
    </location>
</feature>
<dbReference type="InterPro" id="IPR026937">
    <property type="entry name" value="SBNO_Helicase_C_dom"/>
</dbReference>
<feature type="region of interest" description="Disordered" evidence="2">
    <location>
        <begin position="482"/>
        <end position="579"/>
    </location>
</feature>
<feature type="region of interest" description="Disordered" evidence="2">
    <location>
        <begin position="1535"/>
        <end position="1678"/>
    </location>
</feature>
<dbReference type="Pfam" id="PF13872">
    <property type="entry name" value="AAA_34"/>
    <property type="match status" value="1"/>
</dbReference>
<organism evidence="7 8">
    <name type="scientific">Falsiroseomonas tokyonensis</name>
    <dbReference type="NCBI Taxonomy" id="430521"/>
    <lineage>
        <taxon>Bacteria</taxon>
        <taxon>Pseudomonadati</taxon>
        <taxon>Pseudomonadota</taxon>
        <taxon>Alphaproteobacteria</taxon>
        <taxon>Acetobacterales</taxon>
        <taxon>Roseomonadaceae</taxon>
        <taxon>Falsiroseomonas</taxon>
    </lineage>
</organism>
<dbReference type="InterPro" id="IPR002052">
    <property type="entry name" value="DNA_methylase_N6_adenine_CS"/>
</dbReference>
<feature type="compositionally biased region" description="Acidic residues" evidence="2">
    <location>
        <begin position="1048"/>
        <end position="1058"/>
    </location>
</feature>
<feature type="compositionally biased region" description="Low complexity" evidence="2">
    <location>
        <begin position="1635"/>
        <end position="1655"/>
    </location>
</feature>
<feature type="coiled-coil region" evidence="1">
    <location>
        <begin position="3308"/>
        <end position="3335"/>
    </location>
</feature>
<dbReference type="Pfam" id="PF18823">
    <property type="entry name" value="InPase"/>
    <property type="match status" value="1"/>
</dbReference>
<feature type="compositionally biased region" description="Pro residues" evidence="2">
    <location>
        <begin position="54"/>
        <end position="67"/>
    </location>
</feature>
<dbReference type="InterPro" id="IPR041595">
    <property type="entry name" value="Inorganic_Pase"/>
</dbReference>
<evidence type="ECO:0000313" key="7">
    <source>
        <dbReference type="EMBL" id="MFC3002257.1"/>
    </source>
</evidence>
<evidence type="ECO:0000256" key="3">
    <source>
        <dbReference type="SAM" id="Phobius"/>
    </source>
</evidence>
<name>A0ABV7BWX4_9PROT</name>
<dbReference type="RefSeq" id="WP_216838332.1">
    <property type="nucleotide sequence ID" value="NZ_JAFNJS010000006.1"/>
</dbReference>
<keyword evidence="3" id="KW-0812">Transmembrane</keyword>
<keyword evidence="1" id="KW-0175">Coiled coil</keyword>
<feature type="compositionally biased region" description="Low complexity" evidence="2">
    <location>
        <begin position="1599"/>
        <end position="1626"/>
    </location>
</feature>
<evidence type="ECO:0000259" key="5">
    <source>
        <dbReference type="Pfam" id="PF13872"/>
    </source>
</evidence>
<dbReference type="Pfam" id="PF13871">
    <property type="entry name" value="Helicase_C_4"/>
    <property type="match status" value="1"/>
</dbReference>
<evidence type="ECO:0000256" key="2">
    <source>
        <dbReference type="SAM" id="MobiDB-lite"/>
    </source>
</evidence>
<dbReference type="PROSITE" id="PS00092">
    <property type="entry name" value="N6_MTASE"/>
    <property type="match status" value="1"/>
</dbReference>
<feature type="region of interest" description="Disordered" evidence="2">
    <location>
        <begin position="4036"/>
        <end position="4075"/>
    </location>
</feature>
<dbReference type="PANTHER" id="PTHR12706">
    <property type="entry name" value="STRAWBERRY NOTCH-RELATED"/>
    <property type="match status" value="1"/>
</dbReference>
<feature type="transmembrane region" description="Helical" evidence="3">
    <location>
        <begin position="3794"/>
        <end position="3817"/>
    </location>
</feature>
<feature type="region of interest" description="Disordered" evidence="2">
    <location>
        <begin position="1040"/>
        <end position="1130"/>
    </location>
</feature>
<feature type="compositionally biased region" description="Low complexity" evidence="2">
    <location>
        <begin position="68"/>
        <end position="77"/>
    </location>
</feature>
<feature type="region of interest" description="Disordered" evidence="2">
    <location>
        <begin position="1693"/>
        <end position="1720"/>
    </location>
</feature>
<accession>A0ABV7BWX4</accession>
<evidence type="ECO:0000313" key="8">
    <source>
        <dbReference type="Proteomes" id="UP001595420"/>
    </source>
</evidence>
<keyword evidence="8" id="KW-1185">Reference proteome</keyword>
<gene>
    <name evidence="7" type="ORF">ACFOD3_20330</name>
</gene>
<feature type="compositionally biased region" description="Gly residues" evidence="2">
    <location>
        <begin position="1094"/>
        <end position="1103"/>
    </location>
</feature>
<feature type="domain" description="Inorganic pyrophosphatase" evidence="6">
    <location>
        <begin position="692"/>
        <end position="828"/>
    </location>
</feature>
<feature type="compositionally biased region" description="Pro residues" evidence="2">
    <location>
        <begin position="562"/>
        <end position="574"/>
    </location>
</feature>
<feature type="compositionally biased region" description="Basic and acidic residues" evidence="2">
    <location>
        <begin position="1852"/>
        <end position="1867"/>
    </location>
</feature>
<feature type="compositionally biased region" description="Gly residues" evidence="2">
    <location>
        <begin position="1585"/>
        <end position="1598"/>
    </location>
</feature>